<dbReference type="STRING" id="701521.PECL_1064"/>
<dbReference type="RefSeq" id="WP_014215529.1">
    <property type="nucleotide sequence ID" value="NC_016605.1"/>
</dbReference>
<dbReference type="NCBIfam" id="TIGR01951">
    <property type="entry name" value="nusB"/>
    <property type="match status" value="1"/>
</dbReference>
<sequence length="133" mass="14745">MSLTRHQVREVAFQVAFAQKANQDVNVEALTDQIIDGRTVAPDNEQYLQQLVSGIVSNKEDLDSTVAEKLKDGWTLQRLAKPDLTILELGTFEILHTETPNSVAINEAIELAKEYTDESSKSFINGVLSKIAD</sequence>
<keyword evidence="9" id="KW-1185">Reference proteome</keyword>
<dbReference type="InterPro" id="IPR035926">
    <property type="entry name" value="NusB-like_sf"/>
</dbReference>
<dbReference type="Proteomes" id="UP000005444">
    <property type="component" value="Chromosome"/>
</dbReference>
<dbReference type="KEGG" id="pce:PECL_1064"/>
<dbReference type="EMBL" id="CP003137">
    <property type="protein sequence ID" value="AEV95332.1"/>
    <property type="molecule type" value="Genomic_DNA"/>
</dbReference>
<evidence type="ECO:0000256" key="4">
    <source>
        <dbReference type="ARBA" id="ARBA00023015"/>
    </source>
</evidence>
<reference evidence="8 9" key="1">
    <citation type="journal article" date="2012" name="J. Bacteriol.">
        <title>Complete Genome Sequence of the Beer Spoilage Organism Pediococcus claussenii ATCC BAA-344T.</title>
        <authorList>
            <person name="Pittet V."/>
            <person name="Abegunde T."/>
            <person name="Marfleet T."/>
            <person name="Haakensen M."/>
            <person name="Morrow K."/>
            <person name="Jayaprakash T."/>
            <person name="Schroeder K."/>
            <person name="Trost B."/>
            <person name="Byrns S."/>
            <person name="Bergsveinson J."/>
            <person name="Kusalik A."/>
            <person name="Ziola B."/>
        </authorList>
    </citation>
    <scope>NUCLEOTIDE SEQUENCE [LARGE SCALE GENOMIC DNA]</scope>
    <source>
        <strain evidence="8 9">ATCC BAA-344</strain>
    </source>
</reference>
<dbReference type="GO" id="GO:0005829">
    <property type="term" value="C:cytosol"/>
    <property type="evidence" value="ECO:0007669"/>
    <property type="project" value="TreeGrafter"/>
</dbReference>
<feature type="domain" description="NusB/RsmB/TIM44" evidence="7">
    <location>
        <begin position="6"/>
        <end position="132"/>
    </location>
</feature>
<dbReference type="GO" id="GO:0031564">
    <property type="term" value="P:transcription antitermination"/>
    <property type="evidence" value="ECO:0007669"/>
    <property type="project" value="UniProtKB-KW"/>
</dbReference>
<comment type="function">
    <text evidence="6">Involved in transcription antitermination. Required for transcription of ribosomal RNA (rRNA) genes. Binds specifically to the boxA antiterminator sequence of the ribosomal RNA (rrn) operons.</text>
</comment>
<keyword evidence="4 6" id="KW-0805">Transcription regulation</keyword>
<evidence type="ECO:0000256" key="1">
    <source>
        <dbReference type="ARBA" id="ARBA00005952"/>
    </source>
</evidence>
<dbReference type="InterPro" id="IPR006027">
    <property type="entry name" value="NusB_RsmB_TIM44"/>
</dbReference>
<evidence type="ECO:0000256" key="2">
    <source>
        <dbReference type="ARBA" id="ARBA00022814"/>
    </source>
</evidence>
<dbReference type="PANTHER" id="PTHR11078:SF3">
    <property type="entry name" value="ANTITERMINATION NUSB DOMAIN-CONTAINING PROTEIN"/>
    <property type="match status" value="1"/>
</dbReference>
<dbReference type="HOGENOM" id="CLU_087843_3_3_9"/>
<dbReference type="Gene3D" id="1.10.940.10">
    <property type="entry name" value="NusB-like"/>
    <property type="match status" value="1"/>
</dbReference>
<keyword evidence="5 6" id="KW-0804">Transcription</keyword>
<keyword evidence="2 6" id="KW-0889">Transcription antitermination</keyword>
<evidence type="ECO:0000256" key="3">
    <source>
        <dbReference type="ARBA" id="ARBA00022884"/>
    </source>
</evidence>
<name>G8PDJ7_PEDCP</name>
<evidence type="ECO:0000256" key="6">
    <source>
        <dbReference type="HAMAP-Rule" id="MF_00073"/>
    </source>
</evidence>
<dbReference type="SUPFAM" id="SSF48013">
    <property type="entry name" value="NusB-like"/>
    <property type="match status" value="1"/>
</dbReference>
<evidence type="ECO:0000313" key="9">
    <source>
        <dbReference type="Proteomes" id="UP000005444"/>
    </source>
</evidence>
<evidence type="ECO:0000313" key="8">
    <source>
        <dbReference type="EMBL" id="AEV95332.1"/>
    </source>
</evidence>
<evidence type="ECO:0000256" key="5">
    <source>
        <dbReference type="ARBA" id="ARBA00023163"/>
    </source>
</evidence>
<dbReference type="GO" id="GO:0003723">
    <property type="term" value="F:RNA binding"/>
    <property type="evidence" value="ECO:0007669"/>
    <property type="project" value="UniProtKB-UniRule"/>
</dbReference>
<keyword evidence="3 6" id="KW-0694">RNA-binding</keyword>
<organism evidence="8 9">
    <name type="scientific">Pediococcus claussenii (strain ATCC BAA-344 / DSM 14800 / JCM 18046 / KCTC 3811 / LMG 21948 / P06)</name>
    <dbReference type="NCBI Taxonomy" id="701521"/>
    <lineage>
        <taxon>Bacteria</taxon>
        <taxon>Bacillati</taxon>
        <taxon>Bacillota</taxon>
        <taxon>Bacilli</taxon>
        <taxon>Lactobacillales</taxon>
        <taxon>Lactobacillaceae</taxon>
        <taxon>Pediococcus</taxon>
    </lineage>
</organism>
<dbReference type="AlphaFoldDB" id="G8PDJ7"/>
<dbReference type="GO" id="GO:0006353">
    <property type="term" value="P:DNA-templated transcription termination"/>
    <property type="evidence" value="ECO:0007669"/>
    <property type="project" value="UniProtKB-UniRule"/>
</dbReference>
<comment type="similarity">
    <text evidence="1 6">Belongs to the NusB family.</text>
</comment>
<dbReference type="eggNOG" id="COG0781">
    <property type="taxonomic scope" value="Bacteria"/>
</dbReference>
<protein>
    <recommendedName>
        <fullName evidence="6">Transcription antitermination protein NusB</fullName>
    </recommendedName>
    <alternativeName>
        <fullName evidence="6">Antitermination factor NusB</fullName>
    </alternativeName>
</protein>
<dbReference type="PATRIC" id="fig|701521.8.peg.1011"/>
<dbReference type="HAMAP" id="MF_00073">
    <property type="entry name" value="NusB"/>
    <property type="match status" value="1"/>
</dbReference>
<dbReference type="PANTHER" id="PTHR11078">
    <property type="entry name" value="N UTILIZATION SUBSTANCE PROTEIN B-RELATED"/>
    <property type="match status" value="1"/>
</dbReference>
<dbReference type="NCBIfam" id="NF001223">
    <property type="entry name" value="PRK00202.1-1"/>
    <property type="match status" value="1"/>
</dbReference>
<dbReference type="Pfam" id="PF01029">
    <property type="entry name" value="NusB"/>
    <property type="match status" value="1"/>
</dbReference>
<proteinExistence type="inferred from homology"/>
<accession>G8PDJ7</accession>
<evidence type="ECO:0000259" key="7">
    <source>
        <dbReference type="Pfam" id="PF01029"/>
    </source>
</evidence>
<gene>
    <name evidence="6 8" type="primary">nusB</name>
    <name evidence="8" type="ordered locus">PECL_1064</name>
</gene>
<dbReference type="InterPro" id="IPR011605">
    <property type="entry name" value="NusB_fam"/>
</dbReference>